<protein>
    <submittedName>
        <fullName evidence="2">Uncharacterized protein</fullName>
    </submittedName>
</protein>
<evidence type="ECO:0000256" key="1">
    <source>
        <dbReference type="SAM" id="MobiDB-lite"/>
    </source>
</evidence>
<evidence type="ECO:0000313" key="2">
    <source>
        <dbReference type="EMBL" id="RAM37476.1"/>
    </source>
</evidence>
<organism evidence="2 3">
    <name type="scientific">Arthrobacter globiformis</name>
    <dbReference type="NCBI Taxonomy" id="1665"/>
    <lineage>
        <taxon>Bacteria</taxon>
        <taxon>Bacillati</taxon>
        <taxon>Actinomycetota</taxon>
        <taxon>Actinomycetes</taxon>
        <taxon>Micrococcales</taxon>
        <taxon>Micrococcaceae</taxon>
        <taxon>Arthrobacter</taxon>
    </lineage>
</organism>
<evidence type="ECO:0000313" key="3">
    <source>
        <dbReference type="Proteomes" id="UP000249166"/>
    </source>
</evidence>
<dbReference type="AlphaFoldDB" id="A0A328HFP6"/>
<dbReference type="EMBL" id="QLNP01000070">
    <property type="protein sequence ID" value="RAM37476.1"/>
    <property type="molecule type" value="Genomic_DNA"/>
</dbReference>
<accession>A0A328HFP6</accession>
<feature type="compositionally biased region" description="Basic and acidic residues" evidence="1">
    <location>
        <begin position="101"/>
        <end position="111"/>
    </location>
</feature>
<dbReference type="Proteomes" id="UP000249166">
    <property type="component" value="Unassembled WGS sequence"/>
</dbReference>
<reference evidence="2 3" key="1">
    <citation type="submission" date="2018-04" db="EMBL/GenBank/DDBJ databases">
        <title>Bacteria isolated from cave deposits of Manipur.</title>
        <authorList>
            <person name="Sahoo D."/>
            <person name="Sarangthem I."/>
            <person name="Nandeibam J."/>
        </authorList>
    </citation>
    <scope>NUCLEOTIDE SEQUENCE [LARGE SCALE GENOMIC DNA]</scope>
    <source>
        <strain evidence="3">mrc11</strain>
    </source>
</reference>
<sequence length="148" mass="14593">MSSAAAITLSALPRTGAVALVTEVTVVDAPLTTAPAVAATVPTTFGTGLVTAAGRLGAAGSAGTTGSSLRAAATWETGEVCGADTADCAMEATGAVAREPTLREPEFKEPEPTASLSPVAAPAHAAPQMIHARARKTGSRRARVTAAL</sequence>
<proteinExistence type="predicted"/>
<comment type="caution">
    <text evidence="2">The sequence shown here is derived from an EMBL/GenBank/DDBJ whole genome shotgun (WGS) entry which is preliminary data.</text>
</comment>
<gene>
    <name evidence="2" type="ORF">DBZ45_09975</name>
</gene>
<feature type="region of interest" description="Disordered" evidence="1">
    <location>
        <begin position="101"/>
        <end position="125"/>
    </location>
</feature>
<name>A0A328HFP6_ARTGO</name>